<dbReference type="EMBL" id="JAIQCV010000009">
    <property type="protein sequence ID" value="KAH1063667.1"/>
    <property type="molecule type" value="Genomic_DNA"/>
</dbReference>
<keyword evidence="3" id="KW-1185">Reference proteome</keyword>
<gene>
    <name evidence="2" type="ORF">J1N35_028654</name>
</gene>
<evidence type="ECO:0000256" key="1">
    <source>
        <dbReference type="SAM" id="MobiDB-lite"/>
    </source>
</evidence>
<feature type="region of interest" description="Disordered" evidence="1">
    <location>
        <begin position="1"/>
        <end position="27"/>
    </location>
</feature>
<dbReference type="Proteomes" id="UP000828251">
    <property type="component" value="Unassembled WGS sequence"/>
</dbReference>
<sequence>MTSLKERMRLRSSATSVKAKEAKENKKSVECFQCNGPHRLRNFSKKPVVKGDDGSDKAPMRLGLIVGKVEAKRKSKLVVIKRNATMELVELSERLPPRKRLNSGKVTKLAESSNRLPPGEEVSCASDLKEKIAVQTLKLGLMRFIYVESLEDLPPLGKVGYASDWGKW</sequence>
<dbReference type="AlphaFoldDB" id="A0A9D3ZSL1"/>
<organism evidence="2 3">
    <name type="scientific">Gossypium stocksii</name>
    <dbReference type="NCBI Taxonomy" id="47602"/>
    <lineage>
        <taxon>Eukaryota</taxon>
        <taxon>Viridiplantae</taxon>
        <taxon>Streptophyta</taxon>
        <taxon>Embryophyta</taxon>
        <taxon>Tracheophyta</taxon>
        <taxon>Spermatophyta</taxon>
        <taxon>Magnoliopsida</taxon>
        <taxon>eudicotyledons</taxon>
        <taxon>Gunneridae</taxon>
        <taxon>Pentapetalae</taxon>
        <taxon>rosids</taxon>
        <taxon>malvids</taxon>
        <taxon>Malvales</taxon>
        <taxon>Malvaceae</taxon>
        <taxon>Malvoideae</taxon>
        <taxon>Gossypium</taxon>
    </lineage>
</organism>
<feature type="compositionally biased region" description="Basic and acidic residues" evidence="1">
    <location>
        <begin position="18"/>
        <end position="27"/>
    </location>
</feature>
<protein>
    <submittedName>
        <fullName evidence="2">Uncharacterized protein</fullName>
    </submittedName>
</protein>
<comment type="caution">
    <text evidence="2">The sequence shown here is derived from an EMBL/GenBank/DDBJ whole genome shotgun (WGS) entry which is preliminary data.</text>
</comment>
<reference evidence="2 3" key="1">
    <citation type="journal article" date="2021" name="Plant Biotechnol. J.">
        <title>Multi-omics assisted identification of the key and species-specific regulatory components of drought-tolerant mechanisms in Gossypium stocksii.</title>
        <authorList>
            <person name="Yu D."/>
            <person name="Ke L."/>
            <person name="Zhang D."/>
            <person name="Wu Y."/>
            <person name="Sun Y."/>
            <person name="Mei J."/>
            <person name="Sun J."/>
            <person name="Sun Y."/>
        </authorList>
    </citation>
    <scope>NUCLEOTIDE SEQUENCE [LARGE SCALE GENOMIC DNA]</scope>
    <source>
        <strain evidence="3">cv. E1</strain>
        <tissue evidence="2">Leaf</tissue>
    </source>
</reference>
<evidence type="ECO:0000313" key="3">
    <source>
        <dbReference type="Proteomes" id="UP000828251"/>
    </source>
</evidence>
<accession>A0A9D3ZSL1</accession>
<evidence type="ECO:0000313" key="2">
    <source>
        <dbReference type="EMBL" id="KAH1063667.1"/>
    </source>
</evidence>
<proteinExistence type="predicted"/>
<name>A0A9D3ZSL1_9ROSI</name>